<evidence type="ECO:0000313" key="2">
    <source>
        <dbReference type="EMBL" id="RED54555.1"/>
    </source>
</evidence>
<dbReference type="AlphaFoldDB" id="A0A3D9HYQ0"/>
<comment type="caution">
    <text evidence="2">The sequence shown here is derived from an EMBL/GenBank/DDBJ whole genome shotgun (WGS) entry which is preliminary data.</text>
</comment>
<evidence type="ECO:0000256" key="1">
    <source>
        <dbReference type="SAM" id="Phobius"/>
    </source>
</evidence>
<accession>A0A3D9HYQ0</accession>
<name>A0A3D9HYQ0_9BACL</name>
<dbReference type="Proteomes" id="UP000256977">
    <property type="component" value="Unassembled WGS sequence"/>
</dbReference>
<keyword evidence="1" id="KW-0472">Membrane</keyword>
<organism evidence="2 3">
    <name type="scientific">Cohnella phaseoli</name>
    <dbReference type="NCBI Taxonomy" id="456490"/>
    <lineage>
        <taxon>Bacteria</taxon>
        <taxon>Bacillati</taxon>
        <taxon>Bacillota</taxon>
        <taxon>Bacilli</taxon>
        <taxon>Bacillales</taxon>
        <taxon>Paenibacillaceae</taxon>
        <taxon>Cohnella</taxon>
    </lineage>
</organism>
<feature type="transmembrane region" description="Helical" evidence="1">
    <location>
        <begin position="46"/>
        <end position="65"/>
    </location>
</feature>
<protein>
    <submittedName>
        <fullName evidence="2">Uncharacterized protein</fullName>
    </submittedName>
</protein>
<keyword evidence="1" id="KW-0812">Transmembrane</keyword>
<dbReference type="EMBL" id="QRDZ01000048">
    <property type="protein sequence ID" value="RED54555.1"/>
    <property type="molecule type" value="Genomic_DNA"/>
</dbReference>
<keyword evidence="3" id="KW-1185">Reference proteome</keyword>
<sequence length="66" mass="7582">MIIPGRSIVCFVFAILVFLFVWLSPRSKTLSKNHSDSSRRTVKFKLIPAGIVLLFMGVWEILYPLE</sequence>
<reference evidence="2 3" key="1">
    <citation type="submission" date="2018-07" db="EMBL/GenBank/DDBJ databases">
        <title>Genomic Encyclopedia of Type Strains, Phase III (KMG-III): the genomes of soil and plant-associated and newly described type strains.</title>
        <authorList>
            <person name="Whitman W."/>
        </authorList>
    </citation>
    <scope>NUCLEOTIDE SEQUENCE [LARGE SCALE GENOMIC DNA]</scope>
    <source>
        <strain evidence="2 3">CECT 7287</strain>
    </source>
</reference>
<keyword evidence="1" id="KW-1133">Transmembrane helix</keyword>
<gene>
    <name evidence="2" type="ORF">DFP98_14826</name>
</gene>
<proteinExistence type="predicted"/>
<feature type="transmembrane region" description="Helical" evidence="1">
    <location>
        <begin position="6"/>
        <end position="25"/>
    </location>
</feature>
<evidence type="ECO:0000313" key="3">
    <source>
        <dbReference type="Proteomes" id="UP000256977"/>
    </source>
</evidence>